<dbReference type="InterPro" id="IPR002893">
    <property type="entry name" value="Znf_MYND"/>
</dbReference>
<feature type="domain" description="MYND-type" evidence="4">
    <location>
        <begin position="288"/>
        <end position="330"/>
    </location>
</feature>
<dbReference type="Pfam" id="PF01753">
    <property type="entry name" value="zf-MYND"/>
    <property type="match status" value="1"/>
</dbReference>
<reference evidence="5" key="1">
    <citation type="journal article" date="2019" name="MBio">
        <title>Virus Genomes from Deep Sea Sediments Expand the Ocean Megavirome and Support Independent Origins of Viral Gigantism.</title>
        <authorList>
            <person name="Backstrom D."/>
            <person name="Yutin N."/>
            <person name="Jorgensen S.L."/>
            <person name="Dharamshi J."/>
            <person name="Homa F."/>
            <person name="Zaremba-Niedwiedzka K."/>
            <person name="Spang A."/>
            <person name="Wolf Y.I."/>
            <person name="Koonin E.V."/>
            <person name="Ettema T.J."/>
        </authorList>
    </citation>
    <scope>NUCLEOTIDE SEQUENCE</scope>
</reference>
<dbReference type="Gene3D" id="6.10.140.2220">
    <property type="match status" value="1"/>
</dbReference>
<protein>
    <recommendedName>
        <fullName evidence="4">MYND-type domain-containing protein</fullName>
    </recommendedName>
</protein>
<organism evidence="5">
    <name type="scientific">Mimivirus LCMiAC02</name>
    <dbReference type="NCBI Taxonomy" id="2506609"/>
    <lineage>
        <taxon>Viruses</taxon>
        <taxon>Varidnaviria</taxon>
        <taxon>Bamfordvirae</taxon>
        <taxon>Nucleocytoviricota</taxon>
        <taxon>Megaviricetes</taxon>
        <taxon>Imitervirales</taxon>
        <taxon>Mimiviridae</taxon>
        <taxon>Klosneuvirinae</taxon>
    </lineage>
</organism>
<keyword evidence="1" id="KW-0479">Metal-binding</keyword>
<evidence type="ECO:0000259" key="4">
    <source>
        <dbReference type="PROSITE" id="PS50865"/>
    </source>
</evidence>
<dbReference type="EMBL" id="MK500407">
    <property type="protein sequence ID" value="QBK89102.1"/>
    <property type="molecule type" value="Genomic_DNA"/>
</dbReference>
<dbReference type="SUPFAM" id="SSF144232">
    <property type="entry name" value="HIT/MYND zinc finger-like"/>
    <property type="match status" value="1"/>
</dbReference>
<keyword evidence="3" id="KW-0862">Zinc</keyword>
<name>A0A481Z0S3_9VIRU</name>
<dbReference type="PROSITE" id="PS50865">
    <property type="entry name" value="ZF_MYND_2"/>
    <property type="match status" value="1"/>
</dbReference>
<proteinExistence type="predicted"/>
<dbReference type="GO" id="GO:0008270">
    <property type="term" value="F:zinc ion binding"/>
    <property type="evidence" value="ECO:0007669"/>
    <property type="project" value="UniProtKB-KW"/>
</dbReference>
<evidence type="ECO:0000256" key="2">
    <source>
        <dbReference type="ARBA" id="ARBA00022771"/>
    </source>
</evidence>
<evidence type="ECO:0000256" key="1">
    <source>
        <dbReference type="ARBA" id="ARBA00022723"/>
    </source>
</evidence>
<sequence length="335" mass="38900">MKKFNIAIIRPNKFLFDKTQISSLNQIKQYIELKEITQDIMMKTIIDILKIPSNIISETSMSYEDSEYVYQISHIKKDAKYNNDKSTDTNTNTTDSNVNGLASYLVKGREEIYGTAILLCFKIMDNNQCKAHTVNLDDIDKLLYKKVMHVGLKVIPDGTIKEYTFMEYPLDKTSDYKLVELSVLNFNLIVMIHPKPKLNIINKKATILFGDKKIHGTVCIALLETSNVYSSITKETFDKLLTVLSTSMYCRNLRGDELKDRQEVNNIPIVMNSYCILEKRYNSHEHLCEGCGKKFDKNKSKTYRCNHCFRMIYCSTKCKKDDWYTHSRECLHDTS</sequence>
<keyword evidence="2" id="KW-0863">Zinc-finger</keyword>
<evidence type="ECO:0000256" key="3">
    <source>
        <dbReference type="ARBA" id="ARBA00022833"/>
    </source>
</evidence>
<gene>
    <name evidence="5" type="ORF">LCMiAC02_01950</name>
</gene>
<accession>A0A481Z0S3</accession>
<evidence type="ECO:0000313" key="5">
    <source>
        <dbReference type="EMBL" id="QBK89102.1"/>
    </source>
</evidence>